<gene>
    <name evidence="2" type="ORF">Cvel_22815</name>
</gene>
<dbReference type="EMBL" id="CDMZ01001418">
    <property type="protein sequence ID" value="CEM32277.1"/>
    <property type="molecule type" value="Genomic_DNA"/>
</dbReference>
<evidence type="ECO:0000313" key="2">
    <source>
        <dbReference type="EMBL" id="CEM32277.1"/>
    </source>
</evidence>
<feature type="transmembrane region" description="Helical" evidence="1">
    <location>
        <begin position="32"/>
        <end position="50"/>
    </location>
</feature>
<dbReference type="VEuPathDB" id="CryptoDB:Cvel_22815"/>
<organism evidence="2">
    <name type="scientific">Chromera velia CCMP2878</name>
    <dbReference type="NCBI Taxonomy" id="1169474"/>
    <lineage>
        <taxon>Eukaryota</taxon>
        <taxon>Sar</taxon>
        <taxon>Alveolata</taxon>
        <taxon>Colpodellida</taxon>
        <taxon>Chromeraceae</taxon>
        <taxon>Chromera</taxon>
    </lineage>
</organism>
<keyword evidence="1" id="KW-0472">Membrane</keyword>
<keyword evidence="1" id="KW-0812">Transmembrane</keyword>
<reference evidence="2" key="1">
    <citation type="submission" date="2014-11" db="EMBL/GenBank/DDBJ databases">
        <authorList>
            <person name="Otto D Thomas"/>
            <person name="Naeem Raeece"/>
        </authorList>
    </citation>
    <scope>NUCLEOTIDE SEQUENCE</scope>
</reference>
<dbReference type="AlphaFoldDB" id="A0A0G4GPR4"/>
<accession>A0A0G4GPR4</accession>
<sequence>MDCSLGLGSAECAEHAVEPTWWLYERFPNDSGIAWFVTGLATFIICYVLIKIFPDTLKRPLFERIGGARVTEQIAMGSVMQMRRNSILDPSTDLPRQEAALYLYLYQLLLGPWYGPPSAAPSFRAFRRHRREHVDHEEFYRAFRSAILVQMSSCGVSKEMVEEVAGLIDSEQEIEKQKQVGISSESKEG</sequence>
<proteinExistence type="predicted"/>
<keyword evidence="1" id="KW-1133">Transmembrane helix</keyword>
<name>A0A0G4GPR4_9ALVE</name>
<protein>
    <submittedName>
        <fullName evidence="2">Uncharacterized protein</fullName>
    </submittedName>
</protein>
<evidence type="ECO:0000256" key="1">
    <source>
        <dbReference type="SAM" id="Phobius"/>
    </source>
</evidence>